<name>A0A1N7FTV2_9NOCA</name>
<protein>
    <submittedName>
        <fullName evidence="2">Uncharacterized protein</fullName>
    </submittedName>
</protein>
<evidence type="ECO:0000313" key="3">
    <source>
        <dbReference type="Proteomes" id="UP000186218"/>
    </source>
</evidence>
<dbReference type="AlphaFoldDB" id="A0A1N7FTV2"/>
<dbReference type="EMBL" id="FTNT01000006">
    <property type="protein sequence ID" value="SIS03704.1"/>
    <property type="molecule type" value="Genomic_DNA"/>
</dbReference>
<feature type="region of interest" description="Disordered" evidence="1">
    <location>
        <begin position="60"/>
        <end position="90"/>
    </location>
</feature>
<proteinExistence type="predicted"/>
<reference evidence="2 3" key="1">
    <citation type="submission" date="2017-01" db="EMBL/GenBank/DDBJ databases">
        <authorList>
            <person name="Mah S.A."/>
            <person name="Swanson W.J."/>
            <person name="Moy G.W."/>
            <person name="Vacquier V.D."/>
        </authorList>
    </citation>
    <scope>NUCLEOTIDE SEQUENCE [LARGE SCALE GENOMIC DNA]</scope>
    <source>
        <strain evidence="2 3">CPCC 203464</strain>
    </source>
</reference>
<organism evidence="2 3">
    <name type="scientific">Williamsia sterculiae</name>
    <dbReference type="NCBI Taxonomy" id="1344003"/>
    <lineage>
        <taxon>Bacteria</taxon>
        <taxon>Bacillati</taxon>
        <taxon>Actinomycetota</taxon>
        <taxon>Actinomycetes</taxon>
        <taxon>Mycobacteriales</taxon>
        <taxon>Nocardiaceae</taxon>
        <taxon>Williamsia</taxon>
    </lineage>
</organism>
<dbReference type="RefSeq" id="WP_076479557.1">
    <property type="nucleotide sequence ID" value="NZ_FTNT01000006.1"/>
</dbReference>
<dbReference type="OrthoDB" id="4556179at2"/>
<evidence type="ECO:0000256" key="1">
    <source>
        <dbReference type="SAM" id="MobiDB-lite"/>
    </source>
</evidence>
<accession>A0A1N7FTV2</accession>
<dbReference type="Proteomes" id="UP000186218">
    <property type="component" value="Unassembled WGS sequence"/>
</dbReference>
<keyword evidence="3" id="KW-1185">Reference proteome</keyword>
<feature type="compositionally biased region" description="Basic and acidic residues" evidence="1">
    <location>
        <begin position="62"/>
        <end position="71"/>
    </location>
</feature>
<gene>
    <name evidence="2" type="ORF">SAMN05445060_2275</name>
</gene>
<dbReference type="STRING" id="1344003.SAMN05445060_2275"/>
<evidence type="ECO:0000313" key="2">
    <source>
        <dbReference type="EMBL" id="SIS03704.1"/>
    </source>
</evidence>
<sequence length="132" mass="14207">MTVWGYDECDLTAASRTETHARAAHNLAMLEPVTVEREVAGRLLTDAGVPADRAGVQAAVDSHARLSHEPPHVVSRPGQPDPSTAKNDGLLPRLLGEIDCVVGPQRLQLLPPADNRQLVEGGVHRRSFGVRL</sequence>